<protein>
    <recommendedName>
        <fullName evidence="3">DUF3447 domain-containing protein</fullName>
    </recommendedName>
</protein>
<evidence type="ECO:0008006" key="3">
    <source>
        <dbReference type="Google" id="ProtNLM"/>
    </source>
</evidence>
<dbReference type="PANTHER" id="PTHR24159">
    <property type="match status" value="1"/>
</dbReference>
<dbReference type="SUPFAM" id="SSF48403">
    <property type="entry name" value="Ankyrin repeat"/>
    <property type="match status" value="1"/>
</dbReference>
<dbReference type="EMBL" id="MLAK01001212">
    <property type="protein sequence ID" value="OHS95928.1"/>
    <property type="molecule type" value="Genomic_DNA"/>
</dbReference>
<dbReference type="GeneID" id="94846444"/>
<name>A0A1J4J9U3_9EUKA</name>
<organism evidence="1 2">
    <name type="scientific">Tritrichomonas foetus</name>
    <dbReference type="NCBI Taxonomy" id="1144522"/>
    <lineage>
        <taxon>Eukaryota</taxon>
        <taxon>Metamonada</taxon>
        <taxon>Parabasalia</taxon>
        <taxon>Tritrichomonadida</taxon>
        <taxon>Tritrichomonadidae</taxon>
        <taxon>Tritrichomonas</taxon>
    </lineage>
</organism>
<dbReference type="RefSeq" id="XP_068349065.1">
    <property type="nucleotide sequence ID" value="XM_068511740.1"/>
</dbReference>
<dbReference type="InterPro" id="IPR036770">
    <property type="entry name" value="Ankyrin_rpt-contain_sf"/>
</dbReference>
<accession>A0A1J4J9U3</accession>
<dbReference type="AlphaFoldDB" id="A0A1J4J9U3"/>
<gene>
    <name evidence="1" type="ORF">TRFO_37954</name>
</gene>
<dbReference type="VEuPathDB" id="TrichDB:TRFO_37954"/>
<sequence length="403" mass="47910">MITQEEESRDMSMEALQKVLFDLNEANTKASIHTIINSVYMSSTKHFKLFFKQLIKTIPFRPELMDLYVDFFIEILEQSTVAKDSVSLSLGIDSLLEISCIQFADLLNPICCFYSKLEEKNVFRFEEYAKQFFDTYMVEVWRVHIIATSRLFHWFAEKFLSFEYPEWKRPEEFSKMYFNNYSYLEIDVKNIIDHMYFSAETYNYFNFQEMWTLNEPTKAYIRKFLADALAYHNDATDAIMKDDIDLLQSCVSESLNFNLNGNVRCYLFNNNMMLFNNPVNYKHYYPKRVRFVQLAALYQSINCFKYLVMNNCDLKDTMQYAIAGGNIEIIRHVENSIPEGEAGNKEWELAALMAIKYHRNNVLEWIFETKNTTFIANKDIRDMADFFNAWAYNFILEKLNQTK</sequence>
<reference evidence="1" key="1">
    <citation type="submission" date="2016-10" db="EMBL/GenBank/DDBJ databases">
        <authorList>
            <person name="Benchimol M."/>
            <person name="Almeida L.G."/>
            <person name="Vasconcelos A.T."/>
            <person name="Perreira-Neves A."/>
            <person name="Rosa I.A."/>
            <person name="Tasca T."/>
            <person name="Bogo M.R."/>
            <person name="de Souza W."/>
        </authorList>
    </citation>
    <scope>NUCLEOTIDE SEQUENCE [LARGE SCALE GENOMIC DNA]</scope>
    <source>
        <strain evidence="1">K</strain>
    </source>
</reference>
<evidence type="ECO:0000313" key="1">
    <source>
        <dbReference type="EMBL" id="OHS95928.1"/>
    </source>
</evidence>
<comment type="caution">
    <text evidence="1">The sequence shown here is derived from an EMBL/GenBank/DDBJ whole genome shotgun (WGS) entry which is preliminary data.</text>
</comment>
<dbReference type="PANTHER" id="PTHR24159:SF5">
    <property type="entry name" value="ANK_REP_REGION DOMAIN-CONTAINING PROTEIN"/>
    <property type="match status" value="1"/>
</dbReference>
<keyword evidence="2" id="KW-1185">Reference proteome</keyword>
<proteinExistence type="predicted"/>
<dbReference type="Proteomes" id="UP000179807">
    <property type="component" value="Unassembled WGS sequence"/>
</dbReference>
<evidence type="ECO:0000313" key="2">
    <source>
        <dbReference type="Proteomes" id="UP000179807"/>
    </source>
</evidence>